<gene>
    <name evidence="1" type="ORF">DSO57_1019061</name>
</gene>
<reference evidence="1" key="1">
    <citation type="submission" date="2022-04" db="EMBL/GenBank/DDBJ databases">
        <title>Genome of the entomopathogenic fungus Entomophthora muscae.</title>
        <authorList>
            <person name="Elya C."/>
            <person name="Lovett B.R."/>
            <person name="Lee E."/>
            <person name="Macias A.M."/>
            <person name="Hajek A.E."/>
            <person name="De Bivort B.L."/>
            <person name="Kasson M.T."/>
            <person name="De Fine Licht H.H."/>
            <person name="Stajich J.E."/>
        </authorList>
    </citation>
    <scope>NUCLEOTIDE SEQUENCE</scope>
    <source>
        <strain evidence="1">Berkeley</strain>
    </source>
</reference>
<comment type="caution">
    <text evidence="1">The sequence shown here is derived from an EMBL/GenBank/DDBJ whole genome shotgun (WGS) entry which is preliminary data.</text>
</comment>
<dbReference type="EMBL" id="QTSX02001505">
    <property type="protein sequence ID" value="KAJ9080996.1"/>
    <property type="molecule type" value="Genomic_DNA"/>
</dbReference>
<protein>
    <submittedName>
        <fullName evidence="1">Uncharacterized protein</fullName>
    </submittedName>
</protein>
<accession>A0ACC2U371</accession>
<sequence length="95" mass="10841">MTIYLIVPALPEFQFSNFQPYLLQVVLAMPEYYNSFLTRQGVLNPSPVQDIPKIPSTVDQGLFSAEIRTFSGLHRENTNLWIQSTQSKFTQAGYP</sequence>
<evidence type="ECO:0000313" key="2">
    <source>
        <dbReference type="Proteomes" id="UP001165960"/>
    </source>
</evidence>
<keyword evidence="2" id="KW-1185">Reference proteome</keyword>
<dbReference type="Proteomes" id="UP001165960">
    <property type="component" value="Unassembled WGS sequence"/>
</dbReference>
<proteinExistence type="predicted"/>
<name>A0ACC2U371_9FUNG</name>
<organism evidence="1 2">
    <name type="scientific">Entomophthora muscae</name>
    <dbReference type="NCBI Taxonomy" id="34485"/>
    <lineage>
        <taxon>Eukaryota</taxon>
        <taxon>Fungi</taxon>
        <taxon>Fungi incertae sedis</taxon>
        <taxon>Zoopagomycota</taxon>
        <taxon>Entomophthoromycotina</taxon>
        <taxon>Entomophthoromycetes</taxon>
        <taxon>Entomophthorales</taxon>
        <taxon>Entomophthoraceae</taxon>
        <taxon>Entomophthora</taxon>
    </lineage>
</organism>
<evidence type="ECO:0000313" key="1">
    <source>
        <dbReference type="EMBL" id="KAJ9080996.1"/>
    </source>
</evidence>